<dbReference type="Proteomes" id="UP000647860">
    <property type="component" value="Unassembled WGS sequence"/>
</dbReference>
<keyword evidence="3" id="KW-1185">Reference proteome</keyword>
<evidence type="ECO:0000313" key="2">
    <source>
        <dbReference type="EMBL" id="GIJ19011.1"/>
    </source>
</evidence>
<reference evidence="2 3" key="1">
    <citation type="submission" date="2021-01" db="EMBL/GenBank/DDBJ databases">
        <title>Whole genome shotgun sequence of Verrucosispora gifhornensis NBRC 16317.</title>
        <authorList>
            <person name="Komaki H."/>
            <person name="Tamura T."/>
        </authorList>
    </citation>
    <scope>NUCLEOTIDE SEQUENCE [LARGE SCALE GENOMIC DNA]</scope>
    <source>
        <strain evidence="2 3">NBRC 16317</strain>
    </source>
</reference>
<accession>A0ABQ4IMH5</accession>
<dbReference type="EMBL" id="BOPA01000060">
    <property type="protein sequence ID" value="GIJ19011.1"/>
    <property type="molecule type" value="Genomic_DNA"/>
</dbReference>
<protein>
    <submittedName>
        <fullName evidence="2">Uncharacterized protein</fullName>
    </submittedName>
</protein>
<feature type="region of interest" description="Disordered" evidence="1">
    <location>
        <begin position="18"/>
        <end position="37"/>
    </location>
</feature>
<proteinExistence type="predicted"/>
<comment type="caution">
    <text evidence="2">The sequence shown here is derived from an EMBL/GenBank/DDBJ whole genome shotgun (WGS) entry which is preliminary data.</text>
</comment>
<name>A0ABQ4IMH5_9ACTN</name>
<evidence type="ECO:0000256" key="1">
    <source>
        <dbReference type="SAM" id="MobiDB-lite"/>
    </source>
</evidence>
<sequence length="90" mass="9492">MPNETLRIAGIASVSTRSPLGSTVRRTVPPRGSSLSVRVTARVEPPADRMVPTACRSVPGGVAPGRATDGNERRVRLTATCFQYDEGGGR</sequence>
<gene>
    <name evidence="2" type="ORF">Vgi01_56950</name>
</gene>
<evidence type="ECO:0000313" key="3">
    <source>
        <dbReference type="Proteomes" id="UP000647860"/>
    </source>
</evidence>
<organism evidence="2 3">
    <name type="scientific">Micromonospora gifhornensis</name>
    <dbReference type="NCBI Taxonomy" id="84594"/>
    <lineage>
        <taxon>Bacteria</taxon>
        <taxon>Bacillati</taxon>
        <taxon>Actinomycetota</taxon>
        <taxon>Actinomycetes</taxon>
        <taxon>Micromonosporales</taxon>
        <taxon>Micromonosporaceae</taxon>
        <taxon>Micromonospora</taxon>
    </lineage>
</organism>